<gene>
    <name evidence="1" type="ORF">MP11Mi_14970</name>
</gene>
<dbReference type="EMBL" id="CP128986">
    <property type="protein sequence ID" value="WOC12411.1"/>
    <property type="molecule type" value="Genomic_DNA"/>
</dbReference>
<accession>A0AA97CU00</accession>
<protein>
    <submittedName>
        <fullName evidence="1">Uncharacterized protein</fullName>
    </submittedName>
</protein>
<organism evidence="1">
    <name type="scientific">Gordonia sp. MP11Mi</name>
    <dbReference type="NCBI Taxonomy" id="3022769"/>
    <lineage>
        <taxon>Bacteria</taxon>
        <taxon>Bacillati</taxon>
        <taxon>Actinomycetota</taxon>
        <taxon>Actinomycetes</taxon>
        <taxon>Mycobacteriales</taxon>
        <taxon>Gordoniaceae</taxon>
        <taxon>Gordonia</taxon>
    </lineage>
</organism>
<dbReference type="AlphaFoldDB" id="A0AA97CU00"/>
<reference evidence="1" key="1">
    <citation type="submission" date="2023-06" db="EMBL/GenBank/DDBJ databases">
        <title>Gordonia sp. nov. and Pseudochrobactrum sp. nov., two species isolated from the burying beetle Nicrophorus vespilloides.</title>
        <authorList>
            <person name="Poehlein A."/>
            <person name="Guzman J."/>
            <person name="Daniel R."/>
            <person name="Vilcinskas A."/>
        </authorList>
    </citation>
    <scope>NUCLEOTIDE SEQUENCE</scope>
    <source>
        <strain evidence="1">MP11Mi</strain>
    </source>
</reference>
<proteinExistence type="predicted"/>
<sequence>MTSGAPRTTMMKGRFLRTVLLLTPTVLSVLGHGDRTAT</sequence>
<name>A0AA97CU00_9ACTN</name>
<evidence type="ECO:0000313" key="1">
    <source>
        <dbReference type="EMBL" id="WOC12411.1"/>
    </source>
</evidence>